<dbReference type="GeneID" id="92005113"/>
<reference evidence="1 2" key="1">
    <citation type="submission" date="2024-02" db="EMBL/GenBank/DDBJ databases">
        <title>De novo assembly and annotation of 12 fungi associated with fruit tree decline syndrome in Ontario, Canada.</title>
        <authorList>
            <person name="Sulman M."/>
            <person name="Ellouze W."/>
            <person name="Ilyukhin E."/>
        </authorList>
    </citation>
    <scope>NUCLEOTIDE SEQUENCE [LARGE SCALE GENOMIC DNA]</scope>
    <source>
        <strain evidence="1 2">FDS-637</strain>
    </source>
</reference>
<gene>
    <name evidence="1" type="ORF">SLS55_001028</name>
</gene>
<keyword evidence="2" id="KW-1185">Reference proteome</keyword>
<organism evidence="1 2">
    <name type="scientific">Diplodia seriata</name>
    <dbReference type="NCBI Taxonomy" id="420778"/>
    <lineage>
        <taxon>Eukaryota</taxon>
        <taxon>Fungi</taxon>
        <taxon>Dikarya</taxon>
        <taxon>Ascomycota</taxon>
        <taxon>Pezizomycotina</taxon>
        <taxon>Dothideomycetes</taxon>
        <taxon>Dothideomycetes incertae sedis</taxon>
        <taxon>Botryosphaeriales</taxon>
        <taxon>Botryosphaeriaceae</taxon>
        <taxon>Diplodia</taxon>
    </lineage>
</organism>
<sequence length="120" mass="13864">MKKRLKRKYKSSNGYNRIFRKQFLKDFVKENYSIIRKKVLDFSINLETIDKIYEKDRRKPSSALKTAIKNEAAAPAKEEGFIEQLTALSSALKHLSDTDIDKIGEQLKNFAISNSLTFTS</sequence>
<evidence type="ECO:0000313" key="1">
    <source>
        <dbReference type="EMBL" id="KAL0265070.1"/>
    </source>
</evidence>
<protein>
    <submittedName>
        <fullName evidence="1">Uncharacterized protein</fullName>
    </submittedName>
</protein>
<dbReference type="Proteomes" id="UP001430584">
    <property type="component" value="Unassembled WGS sequence"/>
</dbReference>
<dbReference type="RefSeq" id="XP_066637810.1">
    <property type="nucleotide sequence ID" value="XM_066772531.1"/>
</dbReference>
<accession>A0ABR3CX11</accession>
<dbReference type="EMBL" id="JAJVCZ030000001">
    <property type="protein sequence ID" value="KAL0265070.1"/>
    <property type="molecule type" value="Genomic_DNA"/>
</dbReference>
<proteinExistence type="predicted"/>
<evidence type="ECO:0000313" key="2">
    <source>
        <dbReference type="Proteomes" id="UP001430584"/>
    </source>
</evidence>
<name>A0ABR3CX11_9PEZI</name>
<comment type="caution">
    <text evidence="1">The sequence shown here is derived from an EMBL/GenBank/DDBJ whole genome shotgun (WGS) entry which is preliminary data.</text>
</comment>